<proteinExistence type="predicted"/>
<evidence type="ECO:0000313" key="2">
    <source>
        <dbReference type="EMBL" id="OQO05264.1"/>
    </source>
</evidence>
<keyword evidence="1" id="KW-0732">Signal</keyword>
<name>A0A1V8T1T2_9PEZI</name>
<gene>
    <name evidence="2" type="ORF">B0A48_09031</name>
</gene>
<protein>
    <submittedName>
        <fullName evidence="2">Uncharacterized protein</fullName>
    </submittedName>
</protein>
<feature type="chain" id="PRO_5012867719" evidence="1">
    <location>
        <begin position="17"/>
        <end position="151"/>
    </location>
</feature>
<sequence>MHLLLAAAVLATSVFAVPGSVCSKAPFKALLLPLSKNPYAQVFCTSRLTLPAITSTIATTTLTATATASSTITIFTTLTPTVVVSSFGPDLATSTVVATSTQTITATFTTTQTTTSTSTQAMTTTIVTDGEGNVYRRGADPTAFHAVEGKA</sequence>
<comment type="caution">
    <text evidence="2">The sequence shown here is derived from an EMBL/GenBank/DDBJ whole genome shotgun (WGS) entry which is preliminary data.</text>
</comment>
<dbReference type="Proteomes" id="UP000192596">
    <property type="component" value="Unassembled WGS sequence"/>
</dbReference>
<dbReference type="InParanoid" id="A0A1V8T1T2"/>
<dbReference type="AlphaFoldDB" id="A0A1V8T1T2"/>
<evidence type="ECO:0000313" key="3">
    <source>
        <dbReference type="Proteomes" id="UP000192596"/>
    </source>
</evidence>
<evidence type="ECO:0000256" key="1">
    <source>
        <dbReference type="SAM" id="SignalP"/>
    </source>
</evidence>
<organism evidence="2 3">
    <name type="scientific">Cryoendolithus antarcticus</name>
    <dbReference type="NCBI Taxonomy" id="1507870"/>
    <lineage>
        <taxon>Eukaryota</taxon>
        <taxon>Fungi</taxon>
        <taxon>Dikarya</taxon>
        <taxon>Ascomycota</taxon>
        <taxon>Pezizomycotina</taxon>
        <taxon>Dothideomycetes</taxon>
        <taxon>Dothideomycetidae</taxon>
        <taxon>Cladosporiales</taxon>
        <taxon>Cladosporiaceae</taxon>
        <taxon>Cryoendolithus</taxon>
    </lineage>
</organism>
<keyword evidence="3" id="KW-1185">Reference proteome</keyword>
<accession>A0A1V8T1T2</accession>
<dbReference type="EMBL" id="NAJO01000019">
    <property type="protein sequence ID" value="OQO05264.1"/>
    <property type="molecule type" value="Genomic_DNA"/>
</dbReference>
<reference evidence="3" key="1">
    <citation type="submission" date="2017-03" db="EMBL/GenBank/DDBJ databases">
        <title>Genomes of endolithic fungi from Antarctica.</title>
        <authorList>
            <person name="Coleine C."/>
            <person name="Masonjones S."/>
            <person name="Stajich J.E."/>
        </authorList>
    </citation>
    <scope>NUCLEOTIDE SEQUENCE [LARGE SCALE GENOMIC DNA]</scope>
    <source>
        <strain evidence="3">CCFEE 5527</strain>
    </source>
</reference>
<feature type="signal peptide" evidence="1">
    <location>
        <begin position="1"/>
        <end position="16"/>
    </location>
</feature>